<keyword evidence="2" id="KW-0479">Metal-binding</keyword>
<dbReference type="GO" id="GO:0008934">
    <property type="term" value="F:inositol monophosphate 1-phosphatase activity"/>
    <property type="evidence" value="ECO:0007669"/>
    <property type="project" value="TreeGrafter"/>
</dbReference>
<dbReference type="InterPro" id="IPR000760">
    <property type="entry name" value="Inositol_monophosphatase-like"/>
</dbReference>
<dbReference type="EMBL" id="QNRH01000003">
    <property type="protein sequence ID" value="RBO95737.1"/>
    <property type="molecule type" value="Genomic_DNA"/>
</dbReference>
<gene>
    <name evidence="3" type="ORF">DFR47_103301</name>
</gene>
<evidence type="ECO:0000256" key="1">
    <source>
        <dbReference type="ARBA" id="ARBA00009759"/>
    </source>
</evidence>
<dbReference type="Proteomes" id="UP000252893">
    <property type="component" value="Unassembled WGS sequence"/>
</dbReference>
<dbReference type="Gene3D" id="3.40.190.80">
    <property type="match status" value="1"/>
</dbReference>
<dbReference type="GO" id="GO:0006020">
    <property type="term" value="P:inositol metabolic process"/>
    <property type="evidence" value="ECO:0007669"/>
    <property type="project" value="TreeGrafter"/>
</dbReference>
<dbReference type="Gene3D" id="3.30.540.10">
    <property type="entry name" value="Fructose-1,6-Bisphosphatase, subunit A, domain 1"/>
    <property type="match status" value="1"/>
</dbReference>
<keyword evidence="2" id="KW-0460">Magnesium</keyword>
<name>A0A366E0B4_9HYPH</name>
<feature type="binding site" evidence="2">
    <location>
        <position position="86"/>
    </location>
    <ligand>
        <name>Mg(2+)</name>
        <dbReference type="ChEBI" id="CHEBI:18420"/>
        <label>1</label>
        <note>catalytic</note>
    </ligand>
</feature>
<accession>A0A366E0B4</accession>
<comment type="similarity">
    <text evidence="1">Belongs to the inositol monophosphatase superfamily.</text>
</comment>
<dbReference type="RefSeq" id="WP_113944261.1">
    <property type="nucleotide sequence ID" value="NZ_JBHEEG010000004.1"/>
</dbReference>
<reference evidence="3 4" key="1">
    <citation type="submission" date="2018-06" db="EMBL/GenBank/DDBJ databases">
        <title>Genomic Encyclopedia of Type Strains, Phase IV (KMG-IV): sequencing the most valuable type-strain genomes for metagenomic binning, comparative biology and taxonomic classification.</title>
        <authorList>
            <person name="Goeker M."/>
        </authorList>
    </citation>
    <scope>NUCLEOTIDE SEQUENCE [LARGE SCALE GENOMIC DNA]</scope>
    <source>
        <strain evidence="3 4">DSM 25619</strain>
    </source>
</reference>
<dbReference type="PRINTS" id="PR00377">
    <property type="entry name" value="IMPHPHTASES"/>
</dbReference>
<protein>
    <submittedName>
        <fullName evidence="3">Histidinol phosphatase-like enzyme (Inositol monophosphatase family)</fullName>
    </submittedName>
</protein>
<dbReference type="SUPFAM" id="SSF56655">
    <property type="entry name" value="Carbohydrate phosphatase"/>
    <property type="match status" value="1"/>
</dbReference>
<feature type="binding site" evidence="2">
    <location>
        <position position="88"/>
    </location>
    <ligand>
        <name>Mg(2+)</name>
        <dbReference type="ChEBI" id="CHEBI:18420"/>
        <label>1</label>
        <note>catalytic</note>
    </ligand>
</feature>
<evidence type="ECO:0000256" key="2">
    <source>
        <dbReference type="PIRSR" id="PIRSR600760-2"/>
    </source>
</evidence>
<feature type="binding site" evidence="2">
    <location>
        <position position="70"/>
    </location>
    <ligand>
        <name>Mg(2+)</name>
        <dbReference type="ChEBI" id="CHEBI:18420"/>
        <label>1</label>
        <note>catalytic</note>
    </ligand>
</feature>
<dbReference type="Pfam" id="PF00459">
    <property type="entry name" value="Inositol_P"/>
    <property type="match status" value="1"/>
</dbReference>
<dbReference type="PANTHER" id="PTHR20854:SF4">
    <property type="entry name" value="INOSITOL-1-MONOPHOSPHATASE-RELATED"/>
    <property type="match status" value="1"/>
</dbReference>
<proteinExistence type="inferred from homology"/>
<keyword evidence="4" id="KW-1185">Reference proteome</keyword>
<feature type="binding site" evidence="2">
    <location>
        <position position="89"/>
    </location>
    <ligand>
        <name>Mg(2+)</name>
        <dbReference type="ChEBI" id="CHEBI:18420"/>
        <label>1</label>
        <note>catalytic</note>
    </ligand>
</feature>
<evidence type="ECO:0000313" key="4">
    <source>
        <dbReference type="Proteomes" id="UP000252893"/>
    </source>
</evidence>
<dbReference type="AlphaFoldDB" id="A0A366E0B4"/>
<comment type="caution">
    <text evidence="3">The sequence shown here is derived from an EMBL/GenBank/DDBJ whole genome shotgun (WGS) entry which is preliminary data.</text>
</comment>
<comment type="cofactor">
    <cofactor evidence="2">
        <name>Mg(2+)</name>
        <dbReference type="ChEBI" id="CHEBI:18420"/>
    </cofactor>
</comment>
<evidence type="ECO:0000313" key="3">
    <source>
        <dbReference type="EMBL" id="RBO95737.1"/>
    </source>
</evidence>
<dbReference type="GO" id="GO:0007165">
    <property type="term" value="P:signal transduction"/>
    <property type="evidence" value="ECO:0007669"/>
    <property type="project" value="TreeGrafter"/>
</dbReference>
<feature type="binding site" evidence="2">
    <location>
        <position position="210"/>
    </location>
    <ligand>
        <name>Mg(2+)</name>
        <dbReference type="ChEBI" id="CHEBI:18420"/>
        <label>1</label>
        <note>catalytic</note>
    </ligand>
</feature>
<organism evidence="3 4">
    <name type="scientific">Pseudochrobactrum asaccharolyticum</name>
    <dbReference type="NCBI Taxonomy" id="354351"/>
    <lineage>
        <taxon>Bacteria</taxon>
        <taxon>Pseudomonadati</taxon>
        <taxon>Pseudomonadota</taxon>
        <taxon>Alphaproteobacteria</taxon>
        <taxon>Hyphomicrobiales</taxon>
        <taxon>Brucellaceae</taxon>
        <taxon>Pseudochrobactrum</taxon>
    </lineage>
</organism>
<dbReference type="OrthoDB" id="9785695at2"/>
<dbReference type="GO" id="GO:0046872">
    <property type="term" value="F:metal ion binding"/>
    <property type="evidence" value="ECO:0007669"/>
    <property type="project" value="UniProtKB-KW"/>
</dbReference>
<sequence>MDKNLADEFLDFSEVLADTSRTILLNAIRYSHEIDIKADASFVTATDRAIEMRLREMIEAKYPHHGILGEEFGAISLDKEFVWVIDPIDGTAPFIAGIPVYGTLISVARNGKPWTGIMDFPATSERLTGIAGMCAHHNDRAIRCRPLVELENAFVTSSNPGFMSEVELKSLAKLNQAARYTQYGGSCYAYGCLARGQTDIAVDAGFNTYDVFAPIAIIEGAGGVVSDWDGQSITLDWEGQIIAAGDSAIHAQAIELFNN</sequence>
<dbReference type="PANTHER" id="PTHR20854">
    <property type="entry name" value="INOSITOL MONOPHOSPHATASE"/>
    <property type="match status" value="1"/>
</dbReference>